<keyword evidence="2" id="KW-1185">Reference proteome</keyword>
<organism evidence="1 2">
    <name type="scientific">Mycena albidolilacea</name>
    <dbReference type="NCBI Taxonomy" id="1033008"/>
    <lineage>
        <taxon>Eukaryota</taxon>
        <taxon>Fungi</taxon>
        <taxon>Dikarya</taxon>
        <taxon>Basidiomycota</taxon>
        <taxon>Agaricomycotina</taxon>
        <taxon>Agaricomycetes</taxon>
        <taxon>Agaricomycetidae</taxon>
        <taxon>Agaricales</taxon>
        <taxon>Marasmiineae</taxon>
        <taxon>Mycenaceae</taxon>
        <taxon>Mycena</taxon>
    </lineage>
</organism>
<proteinExistence type="predicted"/>
<sequence>MSVLLDIDFSTAALISRLALEDINDIRHSSKGKSREGSPPSDAEWALRAYTEETENVLRFYQNLELAHSIDHTLELDQPVLSVLSVVEDGVRDDYLYAEALANDGDLPAQSEDQRLVEDPDFLLLSRLGHGYRVYPQVWAAGTRGYGYGLPVLNPRPFRVPDPRTRGEMPHRHFNAHCVICRDDLRPATSSRAPCEHFYRRQFLSNLATTCIGDESLFPL</sequence>
<name>A0AAD6YZX4_9AGAR</name>
<accession>A0AAD6YZX4</accession>
<comment type="caution">
    <text evidence="1">The sequence shown here is derived from an EMBL/GenBank/DDBJ whole genome shotgun (WGS) entry which is preliminary data.</text>
</comment>
<reference evidence="1" key="1">
    <citation type="submission" date="2023-03" db="EMBL/GenBank/DDBJ databases">
        <title>Massive genome expansion in bonnet fungi (Mycena s.s.) driven by repeated elements and novel gene families across ecological guilds.</title>
        <authorList>
            <consortium name="Lawrence Berkeley National Laboratory"/>
            <person name="Harder C.B."/>
            <person name="Miyauchi S."/>
            <person name="Viragh M."/>
            <person name="Kuo A."/>
            <person name="Thoen E."/>
            <person name="Andreopoulos B."/>
            <person name="Lu D."/>
            <person name="Skrede I."/>
            <person name="Drula E."/>
            <person name="Henrissat B."/>
            <person name="Morin E."/>
            <person name="Kohler A."/>
            <person name="Barry K."/>
            <person name="LaButti K."/>
            <person name="Morin E."/>
            <person name="Salamov A."/>
            <person name="Lipzen A."/>
            <person name="Mereny Z."/>
            <person name="Hegedus B."/>
            <person name="Baldrian P."/>
            <person name="Stursova M."/>
            <person name="Weitz H."/>
            <person name="Taylor A."/>
            <person name="Grigoriev I.V."/>
            <person name="Nagy L.G."/>
            <person name="Martin F."/>
            <person name="Kauserud H."/>
        </authorList>
    </citation>
    <scope>NUCLEOTIDE SEQUENCE</scope>
    <source>
        <strain evidence="1">CBHHK002</strain>
    </source>
</reference>
<gene>
    <name evidence="1" type="ORF">DFH08DRAFT_978020</name>
</gene>
<dbReference type="Proteomes" id="UP001218218">
    <property type="component" value="Unassembled WGS sequence"/>
</dbReference>
<evidence type="ECO:0000313" key="2">
    <source>
        <dbReference type="Proteomes" id="UP001218218"/>
    </source>
</evidence>
<dbReference type="EMBL" id="JARIHO010000118">
    <property type="protein sequence ID" value="KAJ7302294.1"/>
    <property type="molecule type" value="Genomic_DNA"/>
</dbReference>
<protein>
    <submittedName>
        <fullName evidence="1">Uncharacterized protein</fullName>
    </submittedName>
</protein>
<dbReference type="AlphaFoldDB" id="A0AAD6YZX4"/>
<evidence type="ECO:0000313" key="1">
    <source>
        <dbReference type="EMBL" id="KAJ7302294.1"/>
    </source>
</evidence>